<dbReference type="InterPro" id="IPR013320">
    <property type="entry name" value="ConA-like_dom_sf"/>
</dbReference>
<dbReference type="Gene3D" id="2.60.120.200">
    <property type="match status" value="2"/>
</dbReference>
<comment type="caution">
    <text evidence="5">The sequence shown here is derived from an EMBL/GenBank/DDBJ whole genome shotgun (WGS) entry which is preliminary data.</text>
</comment>
<evidence type="ECO:0000313" key="5">
    <source>
        <dbReference type="EMBL" id="OGG57619.1"/>
    </source>
</evidence>
<proteinExistence type="predicted"/>
<dbReference type="SUPFAM" id="SSF49899">
    <property type="entry name" value="Concanavalin A-like lectins/glucanases"/>
    <property type="match status" value="2"/>
</dbReference>
<evidence type="ECO:0000256" key="2">
    <source>
        <dbReference type="ARBA" id="ARBA00023157"/>
    </source>
</evidence>
<dbReference type="InterPro" id="IPR029058">
    <property type="entry name" value="AB_hydrolase_fold"/>
</dbReference>
<dbReference type="SUPFAM" id="SSF53474">
    <property type="entry name" value="alpha/beta-Hydrolases"/>
    <property type="match status" value="1"/>
</dbReference>
<feature type="domain" description="LamG-like jellyroll fold" evidence="4">
    <location>
        <begin position="186"/>
        <end position="330"/>
    </location>
</feature>
<name>A0A1F6D855_9BACT</name>
<evidence type="ECO:0000256" key="3">
    <source>
        <dbReference type="SAM" id="MobiDB-lite"/>
    </source>
</evidence>
<keyword evidence="1" id="KW-0732">Signal</keyword>
<organism evidence="5 6">
    <name type="scientific">Candidatus Kaiserbacteria bacterium RIFCSPHIGHO2_01_FULL_56_24</name>
    <dbReference type="NCBI Taxonomy" id="1798487"/>
    <lineage>
        <taxon>Bacteria</taxon>
        <taxon>Candidatus Kaiseribacteriota</taxon>
    </lineage>
</organism>
<keyword evidence="2" id="KW-1015">Disulfide bond</keyword>
<dbReference type="SMART" id="SM00560">
    <property type="entry name" value="LamGL"/>
    <property type="match status" value="1"/>
</dbReference>
<dbReference type="Pfam" id="PF13385">
    <property type="entry name" value="Laminin_G_3"/>
    <property type="match status" value="1"/>
</dbReference>
<evidence type="ECO:0000313" key="6">
    <source>
        <dbReference type="Proteomes" id="UP000176377"/>
    </source>
</evidence>
<sequence>MPISPKLFTLSAEDHIKGNGRRKNRRDPKRQLAFERLDARNLLAGDLGEIVQLNAYEELVPKDDEVADFSMYEDQRNAMHSIPEREDSTRAAAIDLLMAEGESGSIGTLPPLEAFPQPSAIVARWELNEASGPRVDSVGGNTLTDHNTVGSAEGQFGQRAADFEKDNSEYFAIADAAQEGLDLEGGNVTFSFWLKVEDAQNGTDIRSLIYKYSGTADRSYFLYHIQEAGQRHFDFGLNNTGKSGGDGHAYLPYDMPVGEWFHVTITHDATHGGAAVLFINGAEQARASTGKTSVYNGEADFKLGSDNVGGANWDGAMQDVIVWREALSSEDTGVLYAAYQGGSDEGTEEDTEDDNGETDDEDDGGTETETPLPPILYQLKEPLSIRGENALRIENDESLKKQTLSITGEIVRRRTDAEDSNAWDILAAVGAQTQSDQGISGIMTGIRWDKLNVYAAIQNPAGGTEWGVLLSDEAFAEVDRVYKVGFTFEEQVNGTVLAKGYVDGNLKAEMILPGKIRYGSNGVSSIGNVWGARQKGYMIDANVEIPSMKIWDGALTAEQIRKLTEGNEGPEFQKEVTPELPIEVIAEPKARELAAESEKLHEDLDGLESRLIGPQRPEDLEAIAAAYVATESAIDAWEEKQDALLAEIDLLASAELETQDVDFRGIRNGGHALSVFPSAFGGELTITAWQGSSDERSLEAPMDEENPTLTVSGALASFDFTGLNRKATGFSLSVGDLAQDDSLLPSYTLANTHRLSYQRTGPNSNVYWNLPVRWYTGKDGWYYLGHNWRYERYELVHYNPDNPVLESLGVVSGKFYEHPEELHPFETGSITAHVYRGNMLVAEVPTDENGLLMYTANPETVDGITAVILKNSNPGFTTSFGVSSFSLTGDTNAPPVATETLSPLTNSMLGEEAYAFPPFNPKTRTELVEVAERFGITHWDSSRDFPMAGTTLGIQHTEGTYQRFDLASLGGSGARITGILSYNEHGAYPLPPDLYALYGPSTVVIASGAPRHLALQTAGSGKIDVHPQNGVENPAAAIPEQRSEVSVDIEHVRGPNGHTNFVQDVQVTNHAIAKSEVLFPGSTYGIKAIIGNPGVFGSMVTIQAVAGVPGREERFLSPLLEIYLEPHQQKEFWTDVTIPDGEGQPFVGVILILPDGRSADELDIGRLMSEKQEYVKQDLDNLDKARRKAEAALLAVANGGGDARLRHLFKNPTQTIAKLQNQRTALAALKQELVFGPIKRALLTATLDTAAGWERPEKEPKEPATLLAEKKKEKLAVKGAGLREGGEEVRGILLASAQGCIDINPECSSTLLAAIQNYPLNIPREGGGSGTKDVNMLRGTSATITFTIEEPMMVNFWLDAGEQKDGGAGFTGGIALSPNFSLSLPVPSVSQTYESEKKDVRGKPVADSAESISTVLPPGTYALAVRDRTDLSDFTPELQSLVTLPKNIPIHFDIQPYRTQEIVGRVSIPENPKALPVSMRVAEFEEVSPGEYKRKENYKSSPEDGGVHPLDPTKPVWVVMHGMNSSENEDKIDNLSQAFHGYAETEEIQLVTVNWDEGAKDIVGMGRDAPWTEAVGTWTARQLIAAGIHPTLVDGIGHSHGTYVLYALGKELLNITGKPMNTLIALDPAGNIPLISNFDHGNIDFSSVARNSMAFEGSIIADSDWLASTASTAFRVESPSTILPTTEHQLGLTAFTEILNHERVAGGHFSNYFSFHHIMNPPGDYSSQYVHNVYEGNPDVHPGGEFEGVIEVWVSEETGKQGNYFQAHPSRFRFRKPGIGQEQIISFDSFA</sequence>
<feature type="compositionally biased region" description="Acidic residues" evidence="3">
    <location>
        <begin position="345"/>
        <end position="366"/>
    </location>
</feature>
<reference evidence="5 6" key="1">
    <citation type="journal article" date="2016" name="Nat. Commun.">
        <title>Thousands of microbial genomes shed light on interconnected biogeochemical processes in an aquifer system.</title>
        <authorList>
            <person name="Anantharaman K."/>
            <person name="Brown C.T."/>
            <person name="Hug L.A."/>
            <person name="Sharon I."/>
            <person name="Castelle C.J."/>
            <person name="Probst A.J."/>
            <person name="Thomas B.C."/>
            <person name="Singh A."/>
            <person name="Wilkins M.J."/>
            <person name="Karaoz U."/>
            <person name="Brodie E.L."/>
            <person name="Williams K.H."/>
            <person name="Hubbard S.S."/>
            <person name="Banfield J.F."/>
        </authorList>
    </citation>
    <scope>NUCLEOTIDE SEQUENCE [LARGE SCALE GENOMIC DNA]</scope>
</reference>
<dbReference type="InterPro" id="IPR006558">
    <property type="entry name" value="LamG-like"/>
</dbReference>
<gene>
    <name evidence="5" type="ORF">A2765_00210</name>
</gene>
<evidence type="ECO:0000256" key="1">
    <source>
        <dbReference type="ARBA" id="ARBA00022729"/>
    </source>
</evidence>
<evidence type="ECO:0000259" key="4">
    <source>
        <dbReference type="SMART" id="SM00560"/>
    </source>
</evidence>
<protein>
    <recommendedName>
        <fullName evidence="4">LamG-like jellyroll fold domain-containing protein</fullName>
    </recommendedName>
</protein>
<dbReference type="Gene3D" id="3.40.50.1820">
    <property type="entry name" value="alpha/beta hydrolase"/>
    <property type="match status" value="1"/>
</dbReference>
<accession>A0A1F6D855</accession>
<feature type="region of interest" description="Disordered" evidence="3">
    <location>
        <begin position="339"/>
        <end position="374"/>
    </location>
</feature>
<dbReference type="Proteomes" id="UP000176377">
    <property type="component" value="Unassembled WGS sequence"/>
</dbReference>
<dbReference type="EMBL" id="MFLA01000049">
    <property type="protein sequence ID" value="OGG57619.1"/>
    <property type="molecule type" value="Genomic_DNA"/>
</dbReference>